<dbReference type="GeneID" id="63836650"/>
<dbReference type="OrthoDB" id="3597048at2759"/>
<keyword evidence="1" id="KW-0472">Membrane</keyword>
<feature type="transmembrane region" description="Helical" evidence="1">
    <location>
        <begin position="12"/>
        <end position="34"/>
    </location>
</feature>
<dbReference type="AlphaFoldDB" id="A0A9P4Y6J7"/>
<dbReference type="EMBL" id="MU032346">
    <property type="protein sequence ID" value="KAF3767292.1"/>
    <property type="molecule type" value="Genomic_DNA"/>
</dbReference>
<organism evidence="2 3">
    <name type="scientific">Cryphonectria parasitica (strain ATCC 38755 / EP155)</name>
    <dbReference type="NCBI Taxonomy" id="660469"/>
    <lineage>
        <taxon>Eukaryota</taxon>
        <taxon>Fungi</taxon>
        <taxon>Dikarya</taxon>
        <taxon>Ascomycota</taxon>
        <taxon>Pezizomycotina</taxon>
        <taxon>Sordariomycetes</taxon>
        <taxon>Sordariomycetidae</taxon>
        <taxon>Diaporthales</taxon>
        <taxon>Cryphonectriaceae</taxon>
        <taxon>Cryphonectria-Endothia species complex</taxon>
        <taxon>Cryphonectria</taxon>
    </lineage>
</organism>
<evidence type="ECO:0000313" key="2">
    <source>
        <dbReference type="EMBL" id="KAF3767292.1"/>
    </source>
</evidence>
<gene>
    <name evidence="2" type="ORF">M406DRAFT_321523</name>
</gene>
<accession>A0A9P4Y6J7</accession>
<protein>
    <submittedName>
        <fullName evidence="2">Uncharacterized protein</fullName>
    </submittedName>
</protein>
<keyword evidence="1" id="KW-0812">Transmembrane</keyword>
<dbReference type="RefSeq" id="XP_040778253.1">
    <property type="nucleotide sequence ID" value="XM_040919521.1"/>
</dbReference>
<feature type="transmembrane region" description="Helical" evidence="1">
    <location>
        <begin position="113"/>
        <end position="134"/>
    </location>
</feature>
<sequence length="244" mass="25978">MSSALIYLKITLGLVAIASAIELAFISATVAYLVQISKQDLIATNTAGTSEPVNVPSLPANLSVNQGHTSNGAAGTGLIVIALAGSLALLLRSRPGYYASTPTGLFSRILYRLWLALNVPALLLTLGALAYVFAVTNAHAGQHIDASLLRGMSAGSKYPLLEWTPQGWFQALLELDLVPGDVNLGAIRSHLKIAKGWEYNLIPFFIVQLAETGCALWDARRRRREDAQYGPAVGEKGMSYGGGR</sequence>
<proteinExistence type="predicted"/>
<keyword evidence="3" id="KW-1185">Reference proteome</keyword>
<comment type="caution">
    <text evidence="2">The sequence shown here is derived from an EMBL/GenBank/DDBJ whole genome shotgun (WGS) entry which is preliminary data.</text>
</comment>
<feature type="transmembrane region" description="Helical" evidence="1">
    <location>
        <begin position="72"/>
        <end position="92"/>
    </location>
</feature>
<keyword evidence="1" id="KW-1133">Transmembrane helix</keyword>
<evidence type="ECO:0000256" key="1">
    <source>
        <dbReference type="SAM" id="Phobius"/>
    </source>
</evidence>
<dbReference type="Proteomes" id="UP000803844">
    <property type="component" value="Unassembled WGS sequence"/>
</dbReference>
<name>A0A9P4Y6J7_CRYP1</name>
<evidence type="ECO:0000313" key="3">
    <source>
        <dbReference type="Proteomes" id="UP000803844"/>
    </source>
</evidence>
<reference evidence="2" key="1">
    <citation type="journal article" date="2020" name="Phytopathology">
        <title>Genome sequence of the chestnut blight fungus Cryphonectria parasitica EP155: A fundamental resource for an archetypical invasive plant pathogen.</title>
        <authorList>
            <person name="Crouch J.A."/>
            <person name="Dawe A."/>
            <person name="Aerts A."/>
            <person name="Barry K."/>
            <person name="Churchill A.C.L."/>
            <person name="Grimwood J."/>
            <person name="Hillman B."/>
            <person name="Milgroom M.G."/>
            <person name="Pangilinan J."/>
            <person name="Smith M."/>
            <person name="Salamov A."/>
            <person name="Schmutz J."/>
            <person name="Yadav J."/>
            <person name="Grigoriev I.V."/>
            <person name="Nuss D."/>
        </authorList>
    </citation>
    <scope>NUCLEOTIDE SEQUENCE</scope>
    <source>
        <strain evidence="2">EP155</strain>
    </source>
</reference>